<keyword evidence="2" id="KW-1185">Reference proteome</keyword>
<name>A0ABS2R408_9BACI</name>
<accession>A0ABS2R408</accession>
<reference evidence="1 2" key="1">
    <citation type="submission" date="2021-01" db="EMBL/GenBank/DDBJ databases">
        <title>Genomic Encyclopedia of Type Strains, Phase IV (KMG-IV): sequencing the most valuable type-strain genomes for metagenomic binning, comparative biology and taxonomic classification.</title>
        <authorList>
            <person name="Goeker M."/>
        </authorList>
    </citation>
    <scope>NUCLEOTIDE SEQUENCE [LARGE SCALE GENOMIC DNA]</scope>
    <source>
        <strain evidence="1 2">DSM 105453</strain>
    </source>
</reference>
<dbReference type="EMBL" id="JAFBFH010000007">
    <property type="protein sequence ID" value="MBM7714371.1"/>
    <property type="molecule type" value="Genomic_DNA"/>
</dbReference>
<evidence type="ECO:0000313" key="1">
    <source>
        <dbReference type="EMBL" id="MBM7714371.1"/>
    </source>
</evidence>
<organism evidence="1 2">
    <name type="scientific">Siminovitchia thermophila</name>
    <dbReference type="NCBI Taxonomy" id="1245522"/>
    <lineage>
        <taxon>Bacteria</taxon>
        <taxon>Bacillati</taxon>
        <taxon>Bacillota</taxon>
        <taxon>Bacilli</taxon>
        <taxon>Bacillales</taxon>
        <taxon>Bacillaceae</taxon>
        <taxon>Siminovitchia</taxon>
    </lineage>
</organism>
<dbReference type="Gene3D" id="3.40.30.10">
    <property type="entry name" value="Glutaredoxin"/>
    <property type="match status" value="1"/>
</dbReference>
<dbReference type="Pfam" id="PF11009">
    <property type="entry name" value="BrxC"/>
    <property type="match status" value="1"/>
</dbReference>
<proteinExistence type="predicted"/>
<dbReference type="RefSeq" id="WP_077109722.1">
    <property type="nucleotide sequence ID" value="NZ_JAFBFH010000007.1"/>
</dbReference>
<protein>
    <submittedName>
        <fullName evidence="1">Bacillithiol system protein YtxJ</fullName>
    </submittedName>
</protein>
<evidence type="ECO:0000313" key="2">
    <source>
        <dbReference type="Proteomes" id="UP000823485"/>
    </source>
</evidence>
<comment type="caution">
    <text evidence="1">The sequence shown here is derived from an EMBL/GenBank/DDBJ whole genome shotgun (WGS) entry which is preliminary data.</text>
</comment>
<dbReference type="InterPro" id="IPR036249">
    <property type="entry name" value="Thioredoxin-like_sf"/>
</dbReference>
<dbReference type="NCBIfam" id="TIGR04019">
    <property type="entry name" value="B_thiol_YtxJ"/>
    <property type="match status" value="1"/>
</dbReference>
<dbReference type="SUPFAM" id="SSF52833">
    <property type="entry name" value="Thioredoxin-like"/>
    <property type="match status" value="1"/>
</dbReference>
<dbReference type="InterPro" id="IPR022551">
    <property type="entry name" value="BrxC"/>
</dbReference>
<dbReference type="Proteomes" id="UP000823485">
    <property type="component" value="Unassembled WGS sequence"/>
</dbReference>
<sequence length="113" mass="13155">MSTLIQLTKTDEWEKVLHQTNEEPVFIFKHSSTCPVSANAFKEYESFSTDMNKYFLIVSESRTVSNQIASDLDIKHESPQIFLLKDEKALWNTSHWHITENNIKNAVKEHINS</sequence>
<gene>
    <name evidence="1" type="ORF">JOC94_001343</name>
</gene>